<evidence type="ECO:0000256" key="2">
    <source>
        <dbReference type="ARBA" id="ARBA00022692"/>
    </source>
</evidence>
<dbReference type="EMBL" id="MU858050">
    <property type="protein sequence ID" value="KAK4218932.1"/>
    <property type="molecule type" value="Genomic_DNA"/>
</dbReference>
<comment type="subcellular location">
    <subcellularLocation>
        <location evidence="1">Membrane</location>
        <topology evidence="1">Multi-pass membrane protein</topology>
    </subcellularLocation>
</comment>
<gene>
    <name evidence="6" type="ORF">QBC37DRAFT_478274</name>
</gene>
<keyword evidence="4 5" id="KW-0472">Membrane</keyword>
<dbReference type="Gene3D" id="1.20.58.340">
    <property type="entry name" value="Magnesium transport protein CorA, transmembrane region"/>
    <property type="match status" value="1"/>
</dbReference>
<feature type="transmembrane region" description="Helical" evidence="5">
    <location>
        <begin position="172"/>
        <end position="189"/>
    </location>
</feature>
<evidence type="ECO:0000313" key="7">
    <source>
        <dbReference type="Proteomes" id="UP001301769"/>
    </source>
</evidence>
<dbReference type="GO" id="GO:0016020">
    <property type="term" value="C:membrane"/>
    <property type="evidence" value="ECO:0007669"/>
    <property type="project" value="UniProtKB-SubCell"/>
</dbReference>
<evidence type="ECO:0000256" key="1">
    <source>
        <dbReference type="ARBA" id="ARBA00004141"/>
    </source>
</evidence>
<evidence type="ECO:0000313" key="6">
    <source>
        <dbReference type="EMBL" id="KAK4218932.1"/>
    </source>
</evidence>
<evidence type="ECO:0000256" key="5">
    <source>
        <dbReference type="SAM" id="Phobius"/>
    </source>
</evidence>
<dbReference type="Proteomes" id="UP001301769">
    <property type="component" value="Unassembled WGS sequence"/>
</dbReference>
<evidence type="ECO:0000256" key="4">
    <source>
        <dbReference type="ARBA" id="ARBA00023136"/>
    </source>
</evidence>
<dbReference type="AlphaFoldDB" id="A0AAN7BD42"/>
<comment type="caution">
    <text evidence="6">The sequence shown here is derived from an EMBL/GenBank/DDBJ whole genome shotgun (WGS) entry which is preliminary data.</text>
</comment>
<dbReference type="SUPFAM" id="SSF144083">
    <property type="entry name" value="Magnesium transport protein CorA, transmembrane region"/>
    <property type="match status" value="1"/>
</dbReference>
<reference evidence="6" key="1">
    <citation type="journal article" date="2023" name="Mol. Phylogenet. Evol.">
        <title>Genome-scale phylogeny and comparative genomics of the fungal order Sordariales.</title>
        <authorList>
            <person name="Hensen N."/>
            <person name="Bonometti L."/>
            <person name="Westerberg I."/>
            <person name="Brannstrom I.O."/>
            <person name="Guillou S."/>
            <person name="Cros-Aarteil S."/>
            <person name="Calhoun S."/>
            <person name="Haridas S."/>
            <person name="Kuo A."/>
            <person name="Mondo S."/>
            <person name="Pangilinan J."/>
            <person name="Riley R."/>
            <person name="LaButti K."/>
            <person name="Andreopoulos B."/>
            <person name="Lipzen A."/>
            <person name="Chen C."/>
            <person name="Yan M."/>
            <person name="Daum C."/>
            <person name="Ng V."/>
            <person name="Clum A."/>
            <person name="Steindorff A."/>
            <person name="Ohm R.A."/>
            <person name="Martin F."/>
            <person name="Silar P."/>
            <person name="Natvig D.O."/>
            <person name="Lalanne C."/>
            <person name="Gautier V."/>
            <person name="Ament-Velasquez S.L."/>
            <person name="Kruys A."/>
            <person name="Hutchinson M.I."/>
            <person name="Powell A.J."/>
            <person name="Barry K."/>
            <person name="Miller A.N."/>
            <person name="Grigoriev I.V."/>
            <person name="Debuchy R."/>
            <person name="Gladieux P."/>
            <person name="Hiltunen Thoren M."/>
            <person name="Johannesson H."/>
        </authorList>
    </citation>
    <scope>NUCLEOTIDE SEQUENCE</scope>
    <source>
        <strain evidence="6">PSN293</strain>
    </source>
</reference>
<keyword evidence="2 5" id="KW-0812">Transmembrane</keyword>
<accession>A0AAN7BD42</accession>
<keyword evidence="3 5" id="KW-1133">Transmembrane helix</keyword>
<evidence type="ECO:0000256" key="3">
    <source>
        <dbReference type="ARBA" id="ARBA00022989"/>
    </source>
</evidence>
<reference evidence="6" key="2">
    <citation type="submission" date="2023-05" db="EMBL/GenBank/DDBJ databases">
        <authorList>
            <consortium name="Lawrence Berkeley National Laboratory"/>
            <person name="Steindorff A."/>
            <person name="Hensen N."/>
            <person name="Bonometti L."/>
            <person name="Westerberg I."/>
            <person name="Brannstrom I.O."/>
            <person name="Guillou S."/>
            <person name="Cros-Aarteil S."/>
            <person name="Calhoun S."/>
            <person name="Haridas S."/>
            <person name="Kuo A."/>
            <person name="Mondo S."/>
            <person name="Pangilinan J."/>
            <person name="Riley R."/>
            <person name="Labutti K."/>
            <person name="Andreopoulos B."/>
            <person name="Lipzen A."/>
            <person name="Chen C."/>
            <person name="Yanf M."/>
            <person name="Daum C."/>
            <person name="Ng V."/>
            <person name="Clum A."/>
            <person name="Ohm R."/>
            <person name="Martin F."/>
            <person name="Silar P."/>
            <person name="Natvig D."/>
            <person name="Lalanne C."/>
            <person name="Gautier V."/>
            <person name="Ament-Velasquez S.L."/>
            <person name="Kruys A."/>
            <person name="Hutchinson M.I."/>
            <person name="Powell A.J."/>
            <person name="Barry K."/>
            <person name="Miller A.N."/>
            <person name="Grigoriev I.V."/>
            <person name="Debuchy R."/>
            <person name="Gladieux P."/>
            <person name="Thoren M.H."/>
            <person name="Johannesson H."/>
        </authorList>
    </citation>
    <scope>NUCLEOTIDE SEQUENCE</scope>
    <source>
        <strain evidence="6">PSN293</strain>
    </source>
</reference>
<feature type="transmembrane region" description="Helical" evidence="5">
    <location>
        <begin position="356"/>
        <end position="378"/>
    </location>
</feature>
<keyword evidence="7" id="KW-1185">Reference proteome</keyword>
<sequence length="434" mass="49230">MEAIKSLSEEVFNQTQKFSESETIETAIIYKAIELTESSEKPAVVNFREDELEAWFSSPLENPHGTPAANLKLACIYRTLDFKLNISRGCFNRILNCMRADPSVKYMICRDYDGFHEYHTQGFLLTRFVGNALYALVWTFDPATLTTTALFINRRSNWFEEFASVLSEYETLMSTPSLLCFVSTFFLVWKFDSDTGGWELATIQHIEGSTGFGPHPSGWRGVAPLEYVNRFAINQLTSWLQAVNEVAGNIVNRGRLQKQGLKLLAMIHDEYVRGETFGLTTTSSIDRGKADLEALQKAIVPVQRHISSYIEYCEYLKDRAERLANVLFALLTHSDADASILLAAATKRDSSSMKTIAVMTMVFLPATFFAALFSMPTLQWDQSQVMQDNFWVYWAFTIPVTVAVFAVWVLVYGRHWIRKQLLAYLNSASNKASV</sequence>
<organism evidence="6 7">
    <name type="scientific">Rhypophila decipiens</name>
    <dbReference type="NCBI Taxonomy" id="261697"/>
    <lineage>
        <taxon>Eukaryota</taxon>
        <taxon>Fungi</taxon>
        <taxon>Dikarya</taxon>
        <taxon>Ascomycota</taxon>
        <taxon>Pezizomycotina</taxon>
        <taxon>Sordariomycetes</taxon>
        <taxon>Sordariomycetidae</taxon>
        <taxon>Sordariales</taxon>
        <taxon>Naviculisporaceae</taxon>
        <taxon>Rhypophila</taxon>
    </lineage>
</organism>
<feature type="transmembrane region" description="Helical" evidence="5">
    <location>
        <begin position="132"/>
        <end position="152"/>
    </location>
</feature>
<name>A0AAN7BD42_9PEZI</name>
<dbReference type="InterPro" id="IPR045863">
    <property type="entry name" value="CorA_TM1_TM2"/>
</dbReference>
<protein>
    <submittedName>
        <fullName evidence="6">Uncharacterized protein</fullName>
    </submittedName>
</protein>
<proteinExistence type="predicted"/>
<feature type="transmembrane region" description="Helical" evidence="5">
    <location>
        <begin position="390"/>
        <end position="412"/>
    </location>
</feature>